<dbReference type="EMBL" id="BCTB01000043">
    <property type="protein sequence ID" value="GAT16382.1"/>
    <property type="molecule type" value="Genomic_DNA"/>
</dbReference>
<dbReference type="RefSeq" id="WP_003925023.1">
    <property type="nucleotide sequence ID" value="NZ_BCTB01000043.1"/>
</dbReference>
<gene>
    <name evidence="2" type="ORF">RMCT_3351</name>
</gene>
<organism evidence="2 3">
    <name type="scientific">Mycolicibacterium thermoresistibile</name>
    <name type="common">Mycobacterium thermoresistibile</name>
    <dbReference type="NCBI Taxonomy" id="1797"/>
    <lineage>
        <taxon>Bacteria</taxon>
        <taxon>Bacillati</taxon>
        <taxon>Actinomycetota</taxon>
        <taxon>Actinomycetes</taxon>
        <taxon>Mycobacteriales</taxon>
        <taxon>Mycobacteriaceae</taxon>
        <taxon>Mycolicibacterium</taxon>
    </lineage>
</organism>
<feature type="region of interest" description="Disordered" evidence="1">
    <location>
        <begin position="1"/>
        <end position="33"/>
    </location>
</feature>
<evidence type="ECO:0000313" key="3">
    <source>
        <dbReference type="Proteomes" id="UP000069654"/>
    </source>
</evidence>
<name>A0A100XH41_MYCTH</name>
<dbReference type="AlphaFoldDB" id="A0A100XH41"/>
<reference evidence="3" key="2">
    <citation type="submission" date="2016-02" db="EMBL/GenBank/DDBJ databases">
        <title>Draft genome sequence of five rapidly growing Mycobacterium species.</title>
        <authorList>
            <person name="Katahira K."/>
            <person name="Gotou Y."/>
            <person name="Iida K."/>
            <person name="Ogura Y."/>
            <person name="Hayashi T."/>
        </authorList>
    </citation>
    <scope>NUCLEOTIDE SEQUENCE [LARGE SCALE GENOMIC DNA]</scope>
    <source>
        <strain evidence="3">JCM6362</strain>
    </source>
</reference>
<feature type="compositionally biased region" description="Acidic residues" evidence="1">
    <location>
        <begin position="1"/>
        <end position="17"/>
    </location>
</feature>
<evidence type="ECO:0000256" key="1">
    <source>
        <dbReference type="SAM" id="MobiDB-lite"/>
    </source>
</evidence>
<evidence type="ECO:0008006" key="4">
    <source>
        <dbReference type="Google" id="ProtNLM"/>
    </source>
</evidence>
<protein>
    <recommendedName>
        <fullName evidence="4">ESX-1 secretion-associated protein EspH</fullName>
    </recommendedName>
</protein>
<dbReference type="OrthoDB" id="4641051at2"/>
<reference evidence="2 3" key="1">
    <citation type="journal article" date="2016" name="Genome Announc.">
        <title>Draft Genome Sequences of Five Rapidly Growing Mycobacterium Species, M. thermoresistibile, M. fortuitum subsp. acetamidolyticum, M. canariasense, M. brisbanense, and M. novocastrense.</title>
        <authorList>
            <person name="Katahira K."/>
            <person name="Ogura Y."/>
            <person name="Gotoh Y."/>
            <person name="Hayashi T."/>
        </authorList>
    </citation>
    <scope>NUCLEOTIDE SEQUENCE [LARGE SCALE GENOMIC DNA]</scope>
    <source>
        <strain evidence="2 3">JCM6362</strain>
    </source>
</reference>
<comment type="caution">
    <text evidence="2">The sequence shown here is derived from an EMBL/GenBank/DDBJ whole genome shotgun (WGS) entry which is preliminary data.</text>
</comment>
<dbReference type="Proteomes" id="UP000069654">
    <property type="component" value="Unassembled WGS sequence"/>
</dbReference>
<proteinExistence type="predicted"/>
<dbReference type="STRING" id="1797.RMCT_3351"/>
<accession>A0A100XH41</accession>
<feature type="region of interest" description="Disordered" evidence="1">
    <location>
        <begin position="52"/>
        <end position="78"/>
    </location>
</feature>
<evidence type="ECO:0000313" key="2">
    <source>
        <dbReference type="EMBL" id="GAT16382.1"/>
    </source>
</evidence>
<sequence>MMSPCDPDDEWDGDDAPAVDFGDYGAPEDTGVAGDDLAAALDFSAPVADDAVDGPLFVSAPEPEPDSGYVEPGEPQEHAEDLGPLFSVTNSPGTLTVTAYLDGGIQSVEISPSLTGMTEAELARELLAMAKVASVKARAGQYEFLLETTPEVAGEREFLGEFLQHGVGLPTPAQAAQVEAEFVQRYLRDDG</sequence>